<evidence type="ECO:0000313" key="1">
    <source>
        <dbReference type="EMBL" id="MEM5401358.1"/>
    </source>
</evidence>
<keyword evidence="1" id="KW-0436">Ligase</keyword>
<gene>
    <name evidence="1" type="primary">purD</name>
    <name evidence="1" type="ORF">VSR83_14865</name>
</gene>
<dbReference type="Proteomes" id="UP001392318">
    <property type="component" value="Unassembled WGS sequence"/>
</dbReference>
<reference evidence="1" key="1">
    <citation type="submission" date="2024-01" db="EMBL/GenBank/DDBJ databases">
        <title>The diversity of rhizobia nodulating Mimosa spp. in eleven states of Brazil covering several biomes is determined by host plant, location, and edaphic factors.</title>
        <authorList>
            <person name="Rouws L."/>
            <person name="Barauna A."/>
            <person name="Beukes C."/>
            <person name="De Faria S.M."/>
            <person name="Gross E."/>
            <person name="Dos Reis Junior F.B."/>
            <person name="Simon M."/>
            <person name="Maluk M."/>
            <person name="Odee D.W."/>
            <person name="Kenicer G."/>
            <person name="Young J.P.W."/>
            <person name="Reis V.M."/>
            <person name="Zilli J."/>
            <person name="James E.K."/>
        </authorList>
    </citation>
    <scope>NUCLEOTIDE SEQUENCE</scope>
    <source>
        <strain evidence="1">JPY452</strain>
    </source>
</reference>
<dbReference type="EMBL" id="JAYMRU010000009">
    <property type="protein sequence ID" value="MEM5401358.1"/>
    <property type="molecule type" value="Genomic_DNA"/>
</dbReference>
<organism evidence="1 2">
    <name type="scientific">Paraburkholderia unamae</name>
    <dbReference type="NCBI Taxonomy" id="219649"/>
    <lineage>
        <taxon>Bacteria</taxon>
        <taxon>Pseudomonadati</taxon>
        <taxon>Pseudomonadota</taxon>
        <taxon>Betaproteobacteria</taxon>
        <taxon>Burkholderiales</taxon>
        <taxon>Burkholderiaceae</taxon>
        <taxon>Paraburkholderia</taxon>
    </lineage>
</organism>
<comment type="caution">
    <text evidence="1">The sequence shown here is derived from an EMBL/GenBank/DDBJ whole genome shotgun (WGS) entry which is preliminary data.</text>
</comment>
<name>A0ACC6RIC2_9BURK</name>
<accession>A0ACC6RIC2</accession>
<sequence>MKLLVVGSGGREHALAWKLAQSPRVQLVYVAPGNGGTAQDERLANVDITDIHELADFAEREGVALTVVGPEAPLAAGIVNVFRQRGLKVFGPSKEAAQLESSKDFAKAFMKRHNIPTAAYETFSDAAAAHAYVEKNGAPIVIKADGLAAGKGVVVAMSLEEAHQAIDMMLADNKLGDAGARVVIEEFLAGEEASFIVMVDGKHVLALASSQDHKRLQDGDQGPNTGGMGAYSPAPIVTPQLHARVMREIILPTVAGMEKEGIRYTGFLYAGLMIDAQGNPKTLEFNCRMGDPETQPIMARLKGDFSKVVEHAIAGTLNQVELEWDRRTALGVVLAAHNYPDTPRKGDRISEIPAETADSVTFHAGTQMVDGKLVTSGGRVLCVVGLADSVRSAQNVAYETVNRISFDGMQYRNDIGYRAAGRKQ</sequence>
<keyword evidence="2" id="KW-1185">Reference proteome</keyword>
<evidence type="ECO:0000313" key="2">
    <source>
        <dbReference type="Proteomes" id="UP001392318"/>
    </source>
</evidence>
<proteinExistence type="predicted"/>
<dbReference type="EC" id="6.3.4.13" evidence="1"/>
<protein>
    <submittedName>
        <fullName evidence="1">Phosphoribosylamine--glycine ligase</fullName>
        <ecNumber evidence="1">6.3.4.13</ecNumber>
    </submittedName>
</protein>